<name>A0A6J8AAM2_MYTCO</name>
<proteinExistence type="predicted"/>
<dbReference type="GO" id="GO:0005544">
    <property type="term" value="F:calcium-dependent phospholipid binding"/>
    <property type="evidence" value="ECO:0007669"/>
    <property type="project" value="TreeGrafter"/>
</dbReference>
<dbReference type="GO" id="GO:0070382">
    <property type="term" value="C:exocytic vesicle"/>
    <property type="evidence" value="ECO:0007669"/>
    <property type="project" value="TreeGrafter"/>
</dbReference>
<dbReference type="PANTHER" id="PTHR10024">
    <property type="entry name" value="SYNAPTOTAGMIN"/>
    <property type="match status" value="1"/>
</dbReference>
<dbReference type="PROSITE" id="PS50004">
    <property type="entry name" value="C2"/>
    <property type="match status" value="1"/>
</dbReference>
<feature type="region of interest" description="Disordered" evidence="1">
    <location>
        <begin position="126"/>
        <end position="169"/>
    </location>
</feature>
<feature type="domain" description="C2" evidence="3">
    <location>
        <begin position="345"/>
        <end position="478"/>
    </location>
</feature>
<dbReference type="Pfam" id="PF00168">
    <property type="entry name" value="C2"/>
    <property type="match status" value="2"/>
</dbReference>
<keyword evidence="2" id="KW-0812">Transmembrane</keyword>
<feature type="compositionally biased region" description="Polar residues" evidence="1">
    <location>
        <begin position="134"/>
        <end position="169"/>
    </location>
</feature>
<dbReference type="InterPro" id="IPR000008">
    <property type="entry name" value="C2_dom"/>
</dbReference>
<dbReference type="GO" id="GO:0001786">
    <property type="term" value="F:phosphatidylserine binding"/>
    <property type="evidence" value="ECO:0007669"/>
    <property type="project" value="TreeGrafter"/>
</dbReference>
<evidence type="ECO:0000259" key="3">
    <source>
        <dbReference type="PROSITE" id="PS50004"/>
    </source>
</evidence>
<dbReference type="SUPFAM" id="SSF49562">
    <property type="entry name" value="C2 domain (Calcium/lipid-binding domain, CaLB)"/>
    <property type="match status" value="2"/>
</dbReference>
<dbReference type="SMART" id="SM00239">
    <property type="entry name" value="C2"/>
    <property type="match status" value="2"/>
</dbReference>
<protein>
    <submittedName>
        <fullName evidence="4">SYT4</fullName>
    </submittedName>
</protein>
<dbReference type="GO" id="GO:0006906">
    <property type="term" value="P:vesicle fusion"/>
    <property type="evidence" value="ECO:0007669"/>
    <property type="project" value="TreeGrafter"/>
</dbReference>
<keyword evidence="2" id="KW-1133">Transmembrane helix</keyword>
<sequence length="488" mass="55267">MTITFPSINSVTDLKRDNAGHDGKQADHRHPIDDPVVQVIIAVCCAVVISCVIFACIICLRRRNSAVRRKSSLGHFFITNDAPSPFGIASLNSQLYRSQSEDNKNPIDDTNYNTFLYSEEYPQEEYSELDMSDRSSTPSCDRSSTPSGSDIIETTFNGSPQSDKSTSDMNKISAIKKLRMMRRAKSMGNLTNGVASGVIYRTDNETVLTLCLEYHQANSVLNIDLQDVMDLPFKTQNSELFITAHLFPKSNEGINTKVVRVDEIVHFDEILQFSNVSLQDLEHCTIRLSLFSKKMSKSKTNFIGEAFIQCTEINIKSPSPTRMEVVLQRKRLKKHSTADKHLNSNLGEIFVLLQYNSMAKRMKVFIRRAEHLPKSDRLLGQPVHYIILNIYLHGELIMTKETKTVSGYSPVWNQPFLFDIHNSTVGEHALELVIMRGRRHTRDGVIGRVVIAKNGPKSGVDHWLEMIRPCSHEVAKWHNILPVIKFEA</sequence>
<organism evidence="4 5">
    <name type="scientific">Mytilus coruscus</name>
    <name type="common">Sea mussel</name>
    <dbReference type="NCBI Taxonomy" id="42192"/>
    <lineage>
        <taxon>Eukaryota</taxon>
        <taxon>Metazoa</taxon>
        <taxon>Spiralia</taxon>
        <taxon>Lophotrochozoa</taxon>
        <taxon>Mollusca</taxon>
        <taxon>Bivalvia</taxon>
        <taxon>Autobranchia</taxon>
        <taxon>Pteriomorphia</taxon>
        <taxon>Mytilida</taxon>
        <taxon>Mytiloidea</taxon>
        <taxon>Mytilidae</taxon>
        <taxon>Mytilinae</taxon>
        <taxon>Mytilus</taxon>
    </lineage>
</organism>
<accession>A0A6J8AAM2</accession>
<dbReference type="GO" id="GO:0000149">
    <property type="term" value="F:SNARE binding"/>
    <property type="evidence" value="ECO:0007669"/>
    <property type="project" value="TreeGrafter"/>
</dbReference>
<dbReference type="GO" id="GO:0005509">
    <property type="term" value="F:calcium ion binding"/>
    <property type="evidence" value="ECO:0007669"/>
    <property type="project" value="TreeGrafter"/>
</dbReference>
<dbReference type="EMBL" id="CACVKT020001087">
    <property type="protein sequence ID" value="CAC5364863.1"/>
    <property type="molecule type" value="Genomic_DNA"/>
</dbReference>
<dbReference type="Proteomes" id="UP000507470">
    <property type="component" value="Unassembled WGS sequence"/>
</dbReference>
<evidence type="ECO:0000256" key="2">
    <source>
        <dbReference type="SAM" id="Phobius"/>
    </source>
</evidence>
<keyword evidence="5" id="KW-1185">Reference proteome</keyword>
<dbReference type="GO" id="GO:0030276">
    <property type="term" value="F:clathrin binding"/>
    <property type="evidence" value="ECO:0007669"/>
    <property type="project" value="TreeGrafter"/>
</dbReference>
<dbReference type="AlphaFoldDB" id="A0A6J8AAM2"/>
<gene>
    <name evidence="4" type="ORF">MCOR_5751</name>
</gene>
<evidence type="ECO:0000313" key="4">
    <source>
        <dbReference type="EMBL" id="CAC5364863.1"/>
    </source>
</evidence>
<keyword evidence="2" id="KW-0472">Membrane</keyword>
<evidence type="ECO:0000256" key="1">
    <source>
        <dbReference type="SAM" id="MobiDB-lite"/>
    </source>
</evidence>
<dbReference type="InterPro" id="IPR035892">
    <property type="entry name" value="C2_domain_sf"/>
</dbReference>
<dbReference type="GO" id="GO:0098793">
    <property type="term" value="C:presynapse"/>
    <property type="evidence" value="ECO:0007669"/>
    <property type="project" value="GOC"/>
</dbReference>
<feature type="transmembrane region" description="Helical" evidence="2">
    <location>
        <begin position="36"/>
        <end position="60"/>
    </location>
</feature>
<dbReference type="PANTHER" id="PTHR10024:SF351">
    <property type="entry name" value="SYNAPTOTAGMIN-4-LIKE"/>
    <property type="match status" value="1"/>
</dbReference>
<dbReference type="GO" id="GO:0048791">
    <property type="term" value="P:calcium ion-regulated exocytosis of neurotransmitter"/>
    <property type="evidence" value="ECO:0007669"/>
    <property type="project" value="TreeGrafter"/>
</dbReference>
<dbReference type="GO" id="GO:0030424">
    <property type="term" value="C:axon"/>
    <property type="evidence" value="ECO:0007669"/>
    <property type="project" value="TreeGrafter"/>
</dbReference>
<dbReference type="OrthoDB" id="5915960at2759"/>
<dbReference type="GO" id="GO:0005886">
    <property type="term" value="C:plasma membrane"/>
    <property type="evidence" value="ECO:0007669"/>
    <property type="project" value="TreeGrafter"/>
</dbReference>
<reference evidence="4 5" key="1">
    <citation type="submission" date="2020-06" db="EMBL/GenBank/DDBJ databases">
        <authorList>
            <person name="Li R."/>
            <person name="Bekaert M."/>
        </authorList>
    </citation>
    <scope>NUCLEOTIDE SEQUENCE [LARGE SCALE GENOMIC DNA]</scope>
    <source>
        <strain evidence="5">wild</strain>
    </source>
</reference>
<dbReference type="Gene3D" id="2.60.40.150">
    <property type="entry name" value="C2 domain"/>
    <property type="match status" value="2"/>
</dbReference>
<evidence type="ECO:0000313" key="5">
    <source>
        <dbReference type="Proteomes" id="UP000507470"/>
    </source>
</evidence>